<keyword evidence="2" id="KW-1185">Reference proteome</keyword>
<sequence>MLPIFPPADSIPRRILGTISSTCCAKIKEQHPSQRGSLPAYMVTCQPQLFLPCPRLSCSNLTFCITSYSFMGSSFSDTTQTKATTPQAFVEAAVGKHNICSPEQQQDPTLLRHVTNSLGLVHSTQIMPKFCPL</sequence>
<evidence type="ECO:0000313" key="2">
    <source>
        <dbReference type="Proteomes" id="UP001558613"/>
    </source>
</evidence>
<evidence type="ECO:0000313" key="1">
    <source>
        <dbReference type="EMBL" id="KAL1254647.1"/>
    </source>
</evidence>
<proteinExistence type="predicted"/>
<comment type="caution">
    <text evidence="1">The sequence shown here is derived from an EMBL/GenBank/DDBJ whole genome shotgun (WGS) entry which is preliminary data.</text>
</comment>
<dbReference type="EMBL" id="JAYMGO010000020">
    <property type="protein sequence ID" value="KAL1254647.1"/>
    <property type="molecule type" value="Genomic_DNA"/>
</dbReference>
<organism evidence="1 2">
    <name type="scientific">Cirrhinus molitorella</name>
    <name type="common">mud carp</name>
    <dbReference type="NCBI Taxonomy" id="172907"/>
    <lineage>
        <taxon>Eukaryota</taxon>
        <taxon>Metazoa</taxon>
        <taxon>Chordata</taxon>
        <taxon>Craniata</taxon>
        <taxon>Vertebrata</taxon>
        <taxon>Euteleostomi</taxon>
        <taxon>Actinopterygii</taxon>
        <taxon>Neopterygii</taxon>
        <taxon>Teleostei</taxon>
        <taxon>Ostariophysi</taxon>
        <taxon>Cypriniformes</taxon>
        <taxon>Cyprinidae</taxon>
        <taxon>Labeoninae</taxon>
        <taxon>Labeonini</taxon>
        <taxon>Cirrhinus</taxon>
    </lineage>
</organism>
<dbReference type="Proteomes" id="UP001558613">
    <property type="component" value="Unassembled WGS sequence"/>
</dbReference>
<gene>
    <name evidence="1" type="ORF">QQF64_016876</name>
</gene>
<name>A0ABR3LP51_9TELE</name>
<accession>A0ABR3LP51</accession>
<protein>
    <submittedName>
        <fullName evidence="1">Uncharacterized protein</fullName>
    </submittedName>
</protein>
<reference evidence="1 2" key="1">
    <citation type="submission" date="2023-09" db="EMBL/GenBank/DDBJ databases">
        <authorList>
            <person name="Wang M."/>
        </authorList>
    </citation>
    <scope>NUCLEOTIDE SEQUENCE [LARGE SCALE GENOMIC DNA]</scope>
    <source>
        <strain evidence="1">GT-2023</strain>
        <tissue evidence="1">Liver</tissue>
    </source>
</reference>